<dbReference type="GO" id="GO:0004620">
    <property type="term" value="F:phospholipase activity"/>
    <property type="evidence" value="ECO:0007669"/>
    <property type="project" value="InterPro"/>
</dbReference>
<dbReference type="PANTHER" id="PTHR21325">
    <property type="entry name" value="PHOSPHOLIPASE B, PLB1"/>
    <property type="match status" value="1"/>
</dbReference>
<feature type="chain" id="PRO_5044552006" evidence="2">
    <location>
        <begin position="23"/>
        <end position="481"/>
    </location>
</feature>
<dbReference type="GO" id="GO:0006644">
    <property type="term" value="P:phospholipid metabolic process"/>
    <property type="evidence" value="ECO:0007669"/>
    <property type="project" value="TreeGrafter"/>
</dbReference>
<evidence type="ECO:0000313" key="3">
    <source>
        <dbReference type="EMBL" id="VDP19914.1"/>
    </source>
</evidence>
<dbReference type="OrthoDB" id="10265800at2759"/>
<evidence type="ECO:0000313" key="4">
    <source>
        <dbReference type="Proteomes" id="UP000050761"/>
    </source>
</evidence>
<dbReference type="InterPro" id="IPR038885">
    <property type="entry name" value="PLB1"/>
</dbReference>
<dbReference type="WBParaSite" id="HPBE_0002043401-mRNA-1">
    <property type="protein sequence ID" value="HPBE_0002043401-mRNA-1"/>
    <property type="gene ID" value="HPBE_0002043401"/>
</dbReference>
<dbReference type="AlphaFoldDB" id="A0A183GDT7"/>
<protein>
    <submittedName>
        <fullName evidence="5">Lipase_GDSL domain-containing protein</fullName>
    </submittedName>
</protein>
<dbReference type="PANTHER" id="PTHR21325:SF24">
    <property type="entry name" value="LIPASE_GDSL DOMAIN-CONTAINING PROTEIN"/>
    <property type="match status" value="1"/>
</dbReference>
<evidence type="ECO:0000313" key="5">
    <source>
        <dbReference type="WBParaSite" id="HPBE_0002043401-mRNA-1"/>
    </source>
</evidence>
<dbReference type="InterPro" id="IPR035547">
    <property type="entry name" value="Phospholipase_B"/>
</dbReference>
<reference evidence="5" key="2">
    <citation type="submission" date="2019-09" db="UniProtKB">
        <authorList>
            <consortium name="WormBaseParasite"/>
        </authorList>
    </citation>
    <scope>IDENTIFICATION</scope>
</reference>
<feature type="transmembrane region" description="Helical" evidence="1">
    <location>
        <begin position="432"/>
        <end position="452"/>
    </location>
</feature>
<accession>A0A3P8CKB0</accession>
<keyword evidence="1" id="KW-1133">Transmembrane helix</keyword>
<accession>A0A183GDT7</accession>
<evidence type="ECO:0000256" key="1">
    <source>
        <dbReference type="SAM" id="Phobius"/>
    </source>
</evidence>
<keyword evidence="2" id="KW-0732">Signal</keyword>
<dbReference type="Gene3D" id="3.40.50.1110">
    <property type="entry name" value="SGNH hydrolase"/>
    <property type="match status" value="1"/>
</dbReference>
<keyword evidence="1" id="KW-0812">Transmembrane</keyword>
<dbReference type="Proteomes" id="UP000050761">
    <property type="component" value="Unassembled WGS sequence"/>
</dbReference>
<name>A0A183GDT7_HELPZ</name>
<dbReference type="EMBL" id="UZAH01032145">
    <property type="protein sequence ID" value="VDP19914.1"/>
    <property type="molecule type" value="Genomic_DNA"/>
</dbReference>
<organism evidence="4 5">
    <name type="scientific">Heligmosomoides polygyrus</name>
    <name type="common">Parasitic roundworm</name>
    <dbReference type="NCBI Taxonomy" id="6339"/>
    <lineage>
        <taxon>Eukaryota</taxon>
        <taxon>Metazoa</taxon>
        <taxon>Ecdysozoa</taxon>
        <taxon>Nematoda</taxon>
        <taxon>Chromadorea</taxon>
        <taxon>Rhabditida</taxon>
        <taxon>Rhabditina</taxon>
        <taxon>Rhabditomorpha</taxon>
        <taxon>Strongyloidea</taxon>
        <taxon>Heligmosomidae</taxon>
        <taxon>Heligmosomoides</taxon>
    </lineage>
</organism>
<reference evidence="3 4" key="1">
    <citation type="submission" date="2018-11" db="EMBL/GenBank/DDBJ databases">
        <authorList>
            <consortium name="Pathogen Informatics"/>
        </authorList>
    </citation>
    <scope>NUCLEOTIDE SEQUENCE [LARGE SCALE GENOMIC DNA]</scope>
</reference>
<proteinExistence type="predicted"/>
<dbReference type="InterPro" id="IPR001087">
    <property type="entry name" value="GDSL"/>
</dbReference>
<sequence>MQWKLPLAVDLLLFLVIPAGQAVIRPPEDGSIVEAARRIIGNFEDWNWKRDQYLRFTRDYPFGWPTFDCPRPNVATEPTDVHHLAPWHISVIGAIGDSLTAGRSAGAETFEDVFLDYRGLSFATGGQNNISTQATLASIFRYFSPDLEQVSSGTGTSDDVHVAGFNLAESGAFSSDLLRQAEELVQRIKASTEVDFDNDWKFISVFIGSNDLCHICNNETDLGAEQYGENLRQTILYLKENLPRTYVNLVPPFHVEVLLETQTDNPFCVDMQRLFCPCLFELPKQNYLEVKRSFDGTLETFRNPQFQTDGFALTISSGVNNSLNLAFIALDCFHFSQMAHDVMAKIIWGDLFKPVASRAPADLDTFQPQLWSCPPQDCPYLVTRSTSKNCSGHTDVKTLTAKHVQIIYDRTVYLPSMDELERRAFMEEHGPVFFLIVFGVLLLVLVTCVVVMRSCRSRPPPPFYPSERTRLLSTKYDQLMF</sequence>
<keyword evidence="4" id="KW-1185">Reference proteome</keyword>
<keyword evidence="1" id="KW-0472">Membrane</keyword>
<dbReference type="Pfam" id="PF00657">
    <property type="entry name" value="Lipase_GDSL"/>
    <property type="match status" value="1"/>
</dbReference>
<dbReference type="CDD" id="cd01824">
    <property type="entry name" value="Phospholipase_B_like"/>
    <property type="match status" value="1"/>
</dbReference>
<evidence type="ECO:0000256" key="2">
    <source>
        <dbReference type="SAM" id="SignalP"/>
    </source>
</evidence>
<feature type="signal peptide" evidence="2">
    <location>
        <begin position="1"/>
        <end position="22"/>
    </location>
</feature>
<gene>
    <name evidence="3" type="ORF">HPBE_LOCUS20433</name>
</gene>
<dbReference type="SUPFAM" id="SSF52266">
    <property type="entry name" value="SGNH hydrolase"/>
    <property type="match status" value="1"/>
</dbReference>
<dbReference type="InterPro" id="IPR036514">
    <property type="entry name" value="SGNH_hydro_sf"/>
</dbReference>